<evidence type="ECO:0000313" key="6">
    <source>
        <dbReference type="Proteomes" id="UP000316256"/>
    </source>
</evidence>
<reference evidence="5 6" key="1">
    <citation type="submission" date="2019-06" db="EMBL/GenBank/DDBJ databases">
        <title>Rhodococcus spaelei sp. nov., isolated from a cave.</title>
        <authorList>
            <person name="Lee S.D."/>
        </authorList>
    </citation>
    <scope>NUCLEOTIDE SEQUENCE [LARGE SCALE GENOMIC DNA]</scope>
    <source>
        <strain evidence="5 6">C9-5</strain>
    </source>
</reference>
<dbReference type="Proteomes" id="UP000316256">
    <property type="component" value="Unassembled WGS sequence"/>
</dbReference>
<feature type="active site" evidence="3">
    <location>
        <position position="138"/>
    </location>
</feature>
<feature type="domain" description="Alpha/beta hydrolase fold-3" evidence="4">
    <location>
        <begin position="64"/>
        <end position="265"/>
    </location>
</feature>
<evidence type="ECO:0000256" key="3">
    <source>
        <dbReference type="PROSITE-ProRule" id="PRU10038"/>
    </source>
</evidence>
<dbReference type="Pfam" id="PF07859">
    <property type="entry name" value="Abhydrolase_3"/>
    <property type="match status" value="1"/>
</dbReference>
<evidence type="ECO:0000256" key="1">
    <source>
        <dbReference type="ARBA" id="ARBA00010515"/>
    </source>
</evidence>
<protein>
    <submittedName>
        <fullName evidence="5">Alpha/beta hydrolase</fullName>
    </submittedName>
</protein>
<dbReference type="Gene3D" id="3.40.50.1820">
    <property type="entry name" value="alpha/beta hydrolase"/>
    <property type="match status" value="1"/>
</dbReference>
<comment type="similarity">
    <text evidence="1">Belongs to the 'GDXG' lipolytic enzyme family.</text>
</comment>
<keyword evidence="6" id="KW-1185">Reference proteome</keyword>
<gene>
    <name evidence="5" type="ORF">FK531_04920</name>
</gene>
<proteinExistence type="inferred from homology"/>
<dbReference type="OrthoDB" id="128186at2"/>
<organism evidence="5 6">
    <name type="scientific">Rhodococcus spelaei</name>
    <dbReference type="NCBI Taxonomy" id="2546320"/>
    <lineage>
        <taxon>Bacteria</taxon>
        <taxon>Bacillati</taxon>
        <taxon>Actinomycetota</taxon>
        <taxon>Actinomycetes</taxon>
        <taxon>Mycobacteriales</taxon>
        <taxon>Nocardiaceae</taxon>
        <taxon>Rhodococcus</taxon>
    </lineage>
</organism>
<dbReference type="PROSITE" id="PS01174">
    <property type="entry name" value="LIPASE_GDXG_SER"/>
    <property type="match status" value="1"/>
</dbReference>
<sequence>MYVTIRQFGAVLSPTRLGARVGRLGMQVLRLVMPSWGVFHVRVRESGVEGEWVGAVPEPGTRVVYYLHGSAYFSCSPGTHRGLIDRVGQACGRPVFALRYRLAPEHPFPAAHDDALAGYRWLLGRGHRPEDIVVAGDSAGGHLALGLAGELVRRGLPQPAALVLFSPVVDPTMTLAATREPAVRDPYAKAATGRRLIGMYLADADPADPRLDVASGAGPALAPMLVHVGGREVLQADAEHLAAASLAAGGRCELRVWPGQVHVFQAGYLAVPEAVDALAQVTRFVDEVDAQRV</sequence>
<dbReference type="InterPro" id="IPR033140">
    <property type="entry name" value="Lipase_GDXG_put_SER_AS"/>
</dbReference>
<accession>A0A541BPS2</accession>
<name>A0A541BPS2_9NOCA</name>
<dbReference type="AlphaFoldDB" id="A0A541BPS2"/>
<comment type="caution">
    <text evidence="5">The sequence shown here is derived from an EMBL/GenBank/DDBJ whole genome shotgun (WGS) entry which is preliminary data.</text>
</comment>
<dbReference type="InterPro" id="IPR029058">
    <property type="entry name" value="AB_hydrolase_fold"/>
</dbReference>
<dbReference type="PANTHER" id="PTHR48081:SF30">
    <property type="entry name" value="ACETYL-HYDROLASE LIPR-RELATED"/>
    <property type="match status" value="1"/>
</dbReference>
<dbReference type="InterPro" id="IPR013094">
    <property type="entry name" value="AB_hydrolase_3"/>
</dbReference>
<dbReference type="InterPro" id="IPR050300">
    <property type="entry name" value="GDXG_lipolytic_enzyme"/>
</dbReference>
<evidence type="ECO:0000313" key="5">
    <source>
        <dbReference type="EMBL" id="TQF74336.1"/>
    </source>
</evidence>
<dbReference type="PANTHER" id="PTHR48081">
    <property type="entry name" value="AB HYDROLASE SUPERFAMILY PROTEIN C4A8.06C"/>
    <property type="match status" value="1"/>
</dbReference>
<dbReference type="GO" id="GO:0004806">
    <property type="term" value="F:triacylglycerol lipase activity"/>
    <property type="evidence" value="ECO:0007669"/>
    <property type="project" value="TreeGrafter"/>
</dbReference>
<evidence type="ECO:0000256" key="2">
    <source>
        <dbReference type="ARBA" id="ARBA00022801"/>
    </source>
</evidence>
<dbReference type="EMBL" id="VIGH01000002">
    <property type="protein sequence ID" value="TQF74336.1"/>
    <property type="molecule type" value="Genomic_DNA"/>
</dbReference>
<keyword evidence="2 5" id="KW-0378">Hydrolase</keyword>
<dbReference type="SUPFAM" id="SSF53474">
    <property type="entry name" value="alpha/beta-Hydrolases"/>
    <property type="match status" value="1"/>
</dbReference>
<evidence type="ECO:0000259" key="4">
    <source>
        <dbReference type="Pfam" id="PF07859"/>
    </source>
</evidence>